<feature type="domain" description="Radical SAM core" evidence="7">
    <location>
        <begin position="1"/>
        <end position="236"/>
    </location>
</feature>
<evidence type="ECO:0000256" key="2">
    <source>
        <dbReference type="ARBA" id="ARBA00022485"/>
    </source>
</evidence>
<proteinExistence type="predicted"/>
<evidence type="ECO:0000256" key="5">
    <source>
        <dbReference type="ARBA" id="ARBA00023004"/>
    </source>
</evidence>
<keyword evidence="5" id="KW-0408">Iron</keyword>
<keyword evidence="3" id="KW-0949">S-adenosyl-L-methionine</keyword>
<evidence type="ECO:0000256" key="4">
    <source>
        <dbReference type="ARBA" id="ARBA00022723"/>
    </source>
</evidence>
<dbReference type="Pfam" id="PF04055">
    <property type="entry name" value="Radical_SAM"/>
    <property type="match status" value="1"/>
</dbReference>
<keyword evidence="6" id="KW-0411">Iron-sulfur</keyword>
<dbReference type="InterPro" id="IPR039661">
    <property type="entry name" value="ELP3"/>
</dbReference>
<name>A0ABN6L824_9BACT</name>
<evidence type="ECO:0000256" key="6">
    <source>
        <dbReference type="ARBA" id="ARBA00023014"/>
    </source>
</evidence>
<dbReference type="InterPro" id="IPR007197">
    <property type="entry name" value="rSAM"/>
</dbReference>
<accession>A0ABN6L824</accession>
<evidence type="ECO:0000259" key="7">
    <source>
        <dbReference type="PROSITE" id="PS51918"/>
    </source>
</evidence>
<dbReference type="InterPro" id="IPR023404">
    <property type="entry name" value="rSAM_horseshoe"/>
</dbReference>
<gene>
    <name evidence="8" type="ORF">PEPS_16150</name>
</gene>
<dbReference type="InterPro" id="IPR006638">
    <property type="entry name" value="Elp3/MiaA/NifB-like_rSAM"/>
</dbReference>
<dbReference type="CDD" id="cd01335">
    <property type="entry name" value="Radical_SAM"/>
    <property type="match status" value="1"/>
</dbReference>
<dbReference type="InterPro" id="IPR058240">
    <property type="entry name" value="rSAM_sf"/>
</dbReference>
<protein>
    <submittedName>
        <fullName evidence="8">Radical SAM protein</fullName>
    </submittedName>
</protein>
<dbReference type="SFLD" id="SFLDS00029">
    <property type="entry name" value="Radical_SAM"/>
    <property type="match status" value="1"/>
</dbReference>
<sequence>MKKKHYNIPVFIPELACPHQCVFCDQVQISGEEKVPQPSEVPDIIEEMLSTMDPATADIEVAFFGGSFTGIPAEDQEAYLQAVQPYLQSQQVKGIRLSTRPDYIDHEILDRLKQYGVTAIELGAQSMDPLVLKRTARGHAVEDVHIAARMIKERGFELGLQMMIGLPEDTLEKAIFTAEEIIKLKADTTRIYPTLIIPNTALHRLYKTNRYTPLKLAEAVQWVAQILPKFEAAGIKVLRTGLHPSEDLRSGKAMVAGPFHPAFKELVQTQIWAEEFEKNLEVFPKNSTVAVEVPESQINFAVGFKKANKLKMEQYLKSRFKVRGNKNLMGYQWSIIESAEKRG</sequence>
<reference evidence="8 9" key="1">
    <citation type="submission" date="2021-12" db="EMBL/GenBank/DDBJ databases">
        <title>Genome sequencing of bacteria with rrn-lacking chromosome and rrn-plasmid.</title>
        <authorList>
            <person name="Anda M."/>
            <person name="Iwasaki W."/>
        </authorList>
    </citation>
    <scope>NUCLEOTIDE SEQUENCE [LARGE SCALE GENOMIC DNA]</scope>
    <source>
        <strain evidence="8 9">NBRC 101262</strain>
    </source>
</reference>
<dbReference type="Pfam" id="PF16199">
    <property type="entry name" value="Radical_SAM_C"/>
    <property type="match status" value="1"/>
</dbReference>
<dbReference type="SMART" id="SM00729">
    <property type="entry name" value="Elp3"/>
    <property type="match status" value="1"/>
</dbReference>
<comment type="cofactor">
    <cofactor evidence="1">
        <name>[4Fe-4S] cluster</name>
        <dbReference type="ChEBI" id="CHEBI:49883"/>
    </cofactor>
</comment>
<dbReference type="RefSeq" id="WP_332919139.1">
    <property type="nucleotide sequence ID" value="NZ_AP025292.1"/>
</dbReference>
<dbReference type="SUPFAM" id="SSF102114">
    <property type="entry name" value="Radical SAM enzymes"/>
    <property type="match status" value="1"/>
</dbReference>
<organism evidence="8 9">
    <name type="scientific">Persicobacter psychrovividus</name>
    <dbReference type="NCBI Taxonomy" id="387638"/>
    <lineage>
        <taxon>Bacteria</taxon>
        <taxon>Pseudomonadati</taxon>
        <taxon>Bacteroidota</taxon>
        <taxon>Cytophagia</taxon>
        <taxon>Cytophagales</taxon>
        <taxon>Persicobacteraceae</taxon>
        <taxon>Persicobacter</taxon>
    </lineage>
</organism>
<evidence type="ECO:0000256" key="1">
    <source>
        <dbReference type="ARBA" id="ARBA00001966"/>
    </source>
</evidence>
<evidence type="ECO:0000313" key="9">
    <source>
        <dbReference type="Proteomes" id="UP001354989"/>
    </source>
</evidence>
<dbReference type="InterPro" id="IPR032432">
    <property type="entry name" value="Radical_SAM_C"/>
</dbReference>
<keyword evidence="2" id="KW-0004">4Fe-4S</keyword>
<evidence type="ECO:0000313" key="8">
    <source>
        <dbReference type="EMBL" id="BDC99334.1"/>
    </source>
</evidence>
<keyword evidence="4" id="KW-0479">Metal-binding</keyword>
<dbReference type="PROSITE" id="PS51918">
    <property type="entry name" value="RADICAL_SAM"/>
    <property type="match status" value="1"/>
</dbReference>
<keyword evidence="9" id="KW-1185">Reference proteome</keyword>
<dbReference type="PANTHER" id="PTHR11135:SF0">
    <property type="entry name" value="ELONGATOR COMPLEX PROTEIN 3"/>
    <property type="match status" value="1"/>
</dbReference>
<dbReference type="SFLD" id="SFLDG01082">
    <property type="entry name" value="B12-binding_domain_containing"/>
    <property type="match status" value="1"/>
</dbReference>
<dbReference type="PANTHER" id="PTHR11135">
    <property type="entry name" value="HISTONE ACETYLTRANSFERASE-RELATED"/>
    <property type="match status" value="1"/>
</dbReference>
<dbReference type="Gene3D" id="3.80.30.20">
    <property type="entry name" value="tm_1862 like domain"/>
    <property type="match status" value="1"/>
</dbReference>
<evidence type="ECO:0000256" key="3">
    <source>
        <dbReference type="ARBA" id="ARBA00022691"/>
    </source>
</evidence>
<dbReference type="EMBL" id="AP025292">
    <property type="protein sequence ID" value="BDC99334.1"/>
    <property type="molecule type" value="Genomic_DNA"/>
</dbReference>
<dbReference type="Proteomes" id="UP001354989">
    <property type="component" value="Chromosome"/>
</dbReference>
<dbReference type="SFLD" id="SFLDG01086">
    <property type="entry name" value="elongater_protein-like"/>
    <property type="match status" value="1"/>
</dbReference>